<dbReference type="InterPro" id="IPR050330">
    <property type="entry name" value="Bact_OuterMem_StrucFunc"/>
</dbReference>
<evidence type="ECO:0000256" key="5">
    <source>
        <dbReference type="SAM" id="MobiDB-lite"/>
    </source>
</evidence>
<organism evidence="7 8">
    <name type="scientific">Hymenobacter gummosus</name>
    <dbReference type="NCBI Taxonomy" id="1776032"/>
    <lineage>
        <taxon>Bacteria</taxon>
        <taxon>Pseudomonadati</taxon>
        <taxon>Bacteroidota</taxon>
        <taxon>Cytophagia</taxon>
        <taxon>Cytophagales</taxon>
        <taxon>Hymenobacteraceae</taxon>
        <taxon>Hymenobacter</taxon>
    </lineage>
</organism>
<dbReference type="SUPFAM" id="SSF103088">
    <property type="entry name" value="OmpA-like"/>
    <property type="match status" value="1"/>
</dbReference>
<gene>
    <name evidence="7" type="ORF">EJV47_22805</name>
</gene>
<feature type="region of interest" description="Disordered" evidence="5">
    <location>
        <begin position="363"/>
        <end position="389"/>
    </location>
</feature>
<dbReference type="AlphaFoldDB" id="A0A431TWU0"/>
<dbReference type="InterPro" id="IPR036737">
    <property type="entry name" value="OmpA-like_sf"/>
</dbReference>
<dbReference type="PROSITE" id="PS51123">
    <property type="entry name" value="OMPA_2"/>
    <property type="match status" value="1"/>
</dbReference>
<evidence type="ECO:0000259" key="6">
    <source>
        <dbReference type="PROSITE" id="PS51123"/>
    </source>
</evidence>
<feature type="compositionally biased region" description="Basic and acidic residues" evidence="5">
    <location>
        <begin position="378"/>
        <end position="389"/>
    </location>
</feature>
<evidence type="ECO:0000256" key="1">
    <source>
        <dbReference type="ARBA" id="ARBA00004442"/>
    </source>
</evidence>
<dbReference type="Gene3D" id="3.30.1330.60">
    <property type="entry name" value="OmpA-like domain"/>
    <property type="match status" value="1"/>
</dbReference>
<dbReference type="Proteomes" id="UP000282184">
    <property type="component" value="Unassembled WGS sequence"/>
</dbReference>
<feature type="region of interest" description="Disordered" evidence="5">
    <location>
        <begin position="235"/>
        <end position="277"/>
    </location>
</feature>
<dbReference type="InterPro" id="IPR006664">
    <property type="entry name" value="OMP_bac"/>
</dbReference>
<evidence type="ECO:0000313" key="8">
    <source>
        <dbReference type="Proteomes" id="UP000282184"/>
    </source>
</evidence>
<dbReference type="CDD" id="cd07185">
    <property type="entry name" value="OmpA_C-like"/>
    <property type="match status" value="1"/>
</dbReference>
<feature type="compositionally biased region" description="Pro residues" evidence="5">
    <location>
        <begin position="266"/>
        <end position="276"/>
    </location>
</feature>
<proteinExistence type="predicted"/>
<dbReference type="RefSeq" id="WP_126695528.1">
    <property type="nucleotide sequence ID" value="NZ_RXOF01000017.1"/>
</dbReference>
<keyword evidence="3" id="KW-0998">Cell outer membrane</keyword>
<dbReference type="GO" id="GO:0009279">
    <property type="term" value="C:cell outer membrane"/>
    <property type="evidence" value="ECO:0007669"/>
    <property type="project" value="UniProtKB-SubCell"/>
</dbReference>
<reference evidence="7 8" key="1">
    <citation type="submission" date="2018-12" db="EMBL/GenBank/DDBJ databases">
        <title>Hymenobacter gummosus sp. nov., isolated from a spring.</title>
        <authorList>
            <person name="Nie L."/>
        </authorList>
    </citation>
    <scope>NUCLEOTIDE SEQUENCE [LARGE SCALE GENOMIC DNA]</scope>
    <source>
        <strain evidence="7 8">KCTC 52166</strain>
    </source>
</reference>
<comment type="subcellular location">
    <subcellularLocation>
        <location evidence="1">Cell outer membrane</location>
    </subcellularLocation>
</comment>
<dbReference type="EMBL" id="RXOF01000017">
    <property type="protein sequence ID" value="RTQ45992.1"/>
    <property type="molecule type" value="Genomic_DNA"/>
</dbReference>
<dbReference type="PANTHER" id="PTHR30329:SF21">
    <property type="entry name" value="LIPOPROTEIN YIAD-RELATED"/>
    <property type="match status" value="1"/>
</dbReference>
<accession>A0A431TWU0</accession>
<evidence type="ECO:0000256" key="2">
    <source>
        <dbReference type="ARBA" id="ARBA00023136"/>
    </source>
</evidence>
<dbReference type="OrthoDB" id="868723at2"/>
<sequence length="389" mass="41814">MFLLPAFPVSFAGPGRACWLAGAALLLTTPLRAQTPSKDASLAGIWQGVETDPDEPGKTWPTLLRVQNGKGNSLFGVLYEEVGGRSHVTVTFQVQASRTATGLRLNQVRKLNETGQSPFSYWCEGSIVFSYDAKEEKLTGRAAYDPVGDCNHGNFTLYRVRLKSAATVPAATPTTIRVSGREVRWYADPELKQPLASGNEYRTKLSKTTTFYITQGYYRTRESAVVPITVKVGGAAPRPTPPPVAATPAPAEPALPPLDTARRTPAPAPSPTPAPAPVVTEKPVVLPTVLFKLGTAELLADGLPALNQLAAQLRERPALKLQIAGHTDRVGEPDKNQALSEQRAEAVKAYLVKAGIDAARLSTTGYGDTRPLYPSPDARNRRVEVAEVK</sequence>
<dbReference type="PANTHER" id="PTHR30329">
    <property type="entry name" value="STATOR ELEMENT OF FLAGELLAR MOTOR COMPLEX"/>
    <property type="match status" value="1"/>
</dbReference>
<feature type="domain" description="OmpA-like" evidence="6">
    <location>
        <begin position="278"/>
        <end position="389"/>
    </location>
</feature>
<keyword evidence="2 4" id="KW-0472">Membrane</keyword>
<evidence type="ECO:0000256" key="3">
    <source>
        <dbReference type="ARBA" id="ARBA00023237"/>
    </source>
</evidence>
<dbReference type="InterPro" id="IPR006665">
    <property type="entry name" value="OmpA-like"/>
</dbReference>
<name>A0A431TWU0_9BACT</name>
<feature type="compositionally biased region" description="Pro residues" evidence="5">
    <location>
        <begin position="238"/>
        <end position="256"/>
    </location>
</feature>
<comment type="caution">
    <text evidence="7">The sequence shown here is derived from an EMBL/GenBank/DDBJ whole genome shotgun (WGS) entry which is preliminary data.</text>
</comment>
<dbReference type="PRINTS" id="PR01021">
    <property type="entry name" value="OMPADOMAIN"/>
</dbReference>
<keyword evidence="8" id="KW-1185">Reference proteome</keyword>
<dbReference type="Pfam" id="PF00691">
    <property type="entry name" value="OmpA"/>
    <property type="match status" value="1"/>
</dbReference>
<protein>
    <submittedName>
        <fullName evidence="7">OmpA family protein</fullName>
    </submittedName>
</protein>
<evidence type="ECO:0000256" key="4">
    <source>
        <dbReference type="PROSITE-ProRule" id="PRU00473"/>
    </source>
</evidence>
<evidence type="ECO:0000313" key="7">
    <source>
        <dbReference type="EMBL" id="RTQ45992.1"/>
    </source>
</evidence>